<dbReference type="GO" id="GO:0019478">
    <property type="term" value="P:D-amino acid catabolic process"/>
    <property type="evidence" value="ECO:0007669"/>
    <property type="project" value="InterPro"/>
</dbReference>
<dbReference type="AlphaFoldDB" id="A0A2R7Y2Y9"/>
<evidence type="ECO:0000256" key="4">
    <source>
        <dbReference type="ARBA" id="ARBA00033425"/>
    </source>
</evidence>
<evidence type="ECO:0000313" key="6">
    <source>
        <dbReference type="Proteomes" id="UP000244066"/>
    </source>
</evidence>
<keyword evidence="1" id="KW-0479">Metal-binding</keyword>
<keyword evidence="3" id="KW-0862">Zinc</keyword>
<evidence type="ECO:0000256" key="1">
    <source>
        <dbReference type="ARBA" id="ARBA00022723"/>
    </source>
</evidence>
<dbReference type="PIRSF" id="PIRSF016210">
    <property type="entry name" value="UCP016210"/>
    <property type="match status" value="1"/>
</dbReference>
<name>A0A2R7Y2Y9_9ARCH</name>
<gene>
    <name evidence="5" type="ORF">B9J98_05195</name>
</gene>
<reference evidence="5 6" key="1">
    <citation type="submission" date="2017-04" db="EMBL/GenBank/DDBJ databases">
        <title>Draft Aigarchaeota genome from a New Zealand hot spring.</title>
        <authorList>
            <person name="Reysenbach A.-L."/>
            <person name="Donaho J.A."/>
            <person name="Gerhart J."/>
            <person name="Kelley J.F."/>
            <person name="Kouba K."/>
            <person name="Podar M."/>
            <person name="Stott M."/>
        </authorList>
    </citation>
    <scope>NUCLEOTIDE SEQUENCE [LARGE SCALE GENOMIC DNA]</scope>
    <source>
        <strain evidence="5">NZ13_MG1</strain>
    </source>
</reference>
<protein>
    <recommendedName>
        <fullName evidence="4">D-tyrosyl-tRNA(Tyr) deacylase</fullName>
    </recommendedName>
</protein>
<dbReference type="InterPro" id="IPR007508">
    <property type="entry name" value="DtdA"/>
</dbReference>
<accession>A0A2R7Y2Y9</accession>
<sequence>MIKGKAAILTSTKDAASMLTRSILIENFGFKESDRLLDGNPVFLKNDILLVTLDVPLIHAEGVDEKLDVSLIVAVSRHVSERGIKALLTHPVGNWGSDASQGGRAFKVSRTSCAALTASLMTLYEASLSGWSVGLEVTHHGPYSMRPLIFVEFGGSENELSNPDAAEAVAAAAMAAIERPKLLEPAVGFGGGHYAPLFTRLALSGEYSFGHMIPKYAFPINKDMLAQAFEMTVEKPEVAVIDWKGLSAADRQALQSALETLEKRVVKRK</sequence>
<proteinExistence type="predicted"/>
<dbReference type="PANTHER" id="PTHR34667">
    <property type="entry name" value="D-AMINOACYL-TRNA DEACYLASE"/>
    <property type="match status" value="1"/>
</dbReference>
<keyword evidence="2" id="KW-0378">Hydrolase</keyword>
<dbReference type="EMBL" id="NDWU01000012">
    <property type="protein sequence ID" value="PUA31890.1"/>
    <property type="molecule type" value="Genomic_DNA"/>
</dbReference>
<organism evidence="5 6">
    <name type="scientific">Candidatus Terraquivivens tikiterensis</name>
    <dbReference type="NCBI Taxonomy" id="1980982"/>
    <lineage>
        <taxon>Archaea</taxon>
        <taxon>Nitrososphaerota</taxon>
        <taxon>Candidatus Wolframiiraptoraceae</taxon>
        <taxon>Candidatus Terraquivivens</taxon>
    </lineage>
</organism>
<dbReference type="PANTHER" id="PTHR34667:SF1">
    <property type="entry name" value="D-AMINOACYL-TRNA DEACYLASE"/>
    <property type="match status" value="1"/>
</dbReference>
<comment type="caution">
    <text evidence="5">The sequence shown here is derived from an EMBL/GenBank/DDBJ whole genome shotgun (WGS) entry which is preliminary data.</text>
</comment>
<dbReference type="SUPFAM" id="SSF142535">
    <property type="entry name" value="AF0625-like"/>
    <property type="match status" value="1"/>
</dbReference>
<dbReference type="Gene3D" id="3.40.50.10700">
    <property type="entry name" value="AF0625-like"/>
    <property type="match status" value="1"/>
</dbReference>
<dbReference type="Pfam" id="PF04414">
    <property type="entry name" value="tRNA_deacylase"/>
    <property type="match status" value="1"/>
</dbReference>
<dbReference type="InterPro" id="IPR018033">
    <property type="entry name" value="Deacylase_DtdA_archaea"/>
</dbReference>
<evidence type="ECO:0000256" key="3">
    <source>
        <dbReference type="ARBA" id="ARBA00022833"/>
    </source>
</evidence>
<dbReference type="Gene3D" id="3.40.630.50">
    <property type="entry name" value="AF0625-like"/>
    <property type="match status" value="1"/>
</dbReference>
<evidence type="ECO:0000256" key="2">
    <source>
        <dbReference type="ARBA" id="ARBA00022801"/>
    </source>
</evidence>
<dbReference type="GO" id="GO:0046872">
    <property type="term" value="F:metal ion binding"/>
    <property type="evidence" value="ECO:0007669"/>
    <property type="project" value="UniProtKB-KW"/>
</dbReference>
<dbReference type="GO" id="GO:0051499">
    <property type="term" value="F:D-aminoacyl-tRNA deacylase activity"/>
    <property type="evidence" value="ECO:0007669"/>
    <property type="project" value="InterPro"/>
</dbReference>
<dbReference type="Proteomes" id="UP000244066">
    <property type="component" value="Unassembled WGS sequence"/>
</dbReference>
<evidence type="ECO:0000313" key="5">
    <source>
        <dbReference type="EMBL" id="PUA31890.1"/>
    </source>
</evidence>